<name>A0A811VA31_CERCA</name>
<reference evidence="1" key="1">
    <citation type="submission" date="2020-11" db="EMBL/GenBank/DDBJ databases">
        <authorList>
            <person name="Whitehead M."/>
        </authorList>
    </citation>
    <scope>NUCLEOTIDE SEQUENCE</scope>
    <source>
        <strain evidence="1">EGII</strain>
    </source>
</reference>
<dbReference type="EMBL" id="CAJHJT010000034">
    <property type="protein sequence ID" value="CAD7006647.1"/>
    <property type="molecule type" value="Genomic_DNA"/>
</dbReference>
<protein>
    <submittedName>
        <fullName evidence="1">(Mediterranean fruit fly) hypothetical protein</fullName>
    </submittedName>
</protein>
<sequence length="71" mass="8463">MQKYLPPWSSTWACDILFTAFAGSTKNLSRLVQTMRCVTERTLLLLQPTYLWLQQRISRNYNKTVQKYCEK</sequence>
<dbReference type="AlphaFoldDB" id="A0A811VA31"/>
<keyword evidence="2" id="KW-1185">Reference proteome</keyword>
<accession>A0A811VA31</accession>
<proteinExistence type="predicted"/>
<evidence type="ECO:0000313" key="2">
    <source>
        <dbReference type="Proteomes" id="UP000606786"/>
    </source>
</evidence>
<comment type="caution">
    <text evidence="1">The sequence shown here is derived from an EMBL/GenBank/DDBJ whole genome shotgun (WGS) entry which is preliminary data.</text>
</comment>
<evidence type="ECO:0000313" key="1">
    <source>
        <dbReference type="EMBL" id="CAD7006647.1"/>
    </source>
</evidence>
<gene>
    <name evidence="1" type="ORF">CCAP1982_LOCUS14952</name>
</gene>
<dbReference type="Proteomes" id="UP000606786">
    <property type="component" value="Unassembled WGS sequence"/>
</dbReference>
<organism evidence="1 2">
    <name type="scientific">Ceratitis capitata</name>
    <name type="common">Mediterranean fruit fly</name>
    <name type="synonym">Tephritis capitata</name>
    <dbReference type="NCBI Taxonomy" id="7213"/>
    <lineage>
        <taxon>Eukaryota</taxon>
        <taxon>Metazoa</taxon>
        <taxon>Ecdysozoa</taxon>
        <taxon>Arthropoda</taxon>
        <taxon>Hexapoda</taxon>
        <taxon>Insecta</taxon>
        <taxon>Pterygota</taxon>
        <taxon>Neoptera</taxon>
        <taxon>Endopterygota</taxon>
        <taxon>Diptera</taxon>
        <taxon>Brachycera</taxon>
        <taxon>Muscomorpha</taxon>
        <taxon>Tephritoidea</taxon>
        <taxon>Tephritidae</taxon>
        <taxon>Ceratitis</taxon>
        <taxon>Ceratitis</taxon>
    </lineage>
</organism>